<organism evidence="1">
    <name type="scientific">Lepeophtheirus salmonis</name>
    <name type="common">Salmon louse</name>
    <name type="synonym">Caligus salmonis</name>
    <dbReference type="NCBI Taxonomy" id="72036"/>
    <lineage>
        <taxon>Eukaryota</taxon>
        <taxon>Metazoa</taxon>
        <taxon>Ecdysozoa</taxon>
        <taxon>Arthropoda</taxon>
        <taxon>Crustacea</taxon>
        <taxon>Multicrustacea</taxon>
        <taxon>Hexanauplia</taxon>
        <taxon>Copepoda</taxon>
        <taxon>Siphonostomatoida</taxon>
        <taxon>Caligidae</taxon>
        <taxon>Lepeophtheirus</taxon>
    </lineage>
</organism>
<name>A0A0K2UV56_LEPSM</name>
<evidence type="ECO:0000313" key="1">
    <source>
        <dbReference type="EMBL" id="CDW41940.1"/>
    </source>
</evidence>
<proteinExistence type="predicted"/>
<accession>A0A0K2UV56</accession>
<sequence length="50" mass="5780">MVNITIVFQSYITNKFEDFDIHFSLQLASYKNIFLFARSAKGALSYLKAN</sequence>
<reference evidence="1" key="1">
    <citation type="submission" date="2014-05" db="EMBL/GenBank/DDBJ databases">
        <authorList>
            <person name="Chronopoulou M."/>
        </authorList>
    </citation>
    <scope>NUCLEOTIDE SEQUENCE</scope>
    <source>
        <tissue evidence="1">Whole organism</tissue>
    </source>
</reference>
<dbReference type="EMBL" id="HACA01024579">
    <property type="protein sequence ID" value="CDW41940.1"/>
    <property type="molecule type" value="Transcribed_RNA"/>
</dbReference>
<protein>
    <submittedName>
        <fullName evidence="1">Uncharacterized protein</fullName>
    </submittedName>
</protein>
<dbReference type="AlphaFoldDB" id="A0A0K2UV56"/>